<protein>
    <submittedName>
        <fullName evidence="1">Uncharacterized protein</fullName>
    </submittedName>
</protein>
<proteinExistence type="predicted"/>
<keyword evidence="2" id="KW-1185">Reference proteome</keyword>
<gene>
    <name evidence="1" type="ORF">OIT44_06740</name>
</gene>
<comment type="caution">
    <text evidence="1">The sequence shown here is derived from an EMBL/GenBank/DDBJ whole genome shotgun (WGS) entry which is preliminary data.</text>
</comment>
<evidence type="ECO:0000313" key="2">
    <source>
        <dbReference type="Proteomes" id="UP001526225"/>
    </source>
</evidence>
<sequence length="69" mass="8112">MPKKLFQLRFYSWMKHKLHSLAPANGRTMLLASKMINIDLITFDKPCPRKQTLNQNMMNKAIVDVKSYD</sequence>
<accession>A0ABT3E5R1</accession>
<dbReference type="Proteomes" id="UP001526225">
    <property type="component" value="Unassembled WGS sequence"/>
</dbReference>
<dbReference type="RefSeq" id="WP_213408105.1">
    <property type="nucleotide sequence ID" value="NZ_CP074441.1"/>
</dbReference>
<name>A0ABT3E5R1_9LACO</name>
<dbReference type="EMBL" id="JAOZFE010000009">
    <property type="protein sequence ID" value="MCW0953745.1"/>
    <property type="molecule type" value="Genomic_DNA"/>
</dbReference>
<organism evidence="1 2">
    <name type="scientific">Weissella ceti</name>
    <dbReference type="NCBI Taxonomy" id="759620"/>
    <lineage>
        <taxon>Bacteria</taxon>
        <taxon>Bacillati</taxon>
        <taxon>Bacillota</taxon>
        <taxon>Bacilli</taxon>
        <taxon>Lactobacillales</taxon>
        <taxon>Lactobacillaceae</taxon>
        <taxon>Weissella</taxon>
    </lineage>
</organism>
<evidence type="ECO:0000313" key="1">
    <source>
        <dbReference type="EMBL" id="MCW0953745.1"/>
    </source>
</evidence>
<reference evidence="1 2" key="1">
    <citation type="submission" date="2022-10" db="EMBL/GenBank/DDBJ databases">
        <title>Weissella fermenti sp. nov., isolated from fermented cabbage.</title>
        <authorList>
            <person name="Lee J.K."/>
            <person name="Baek J.H."/>
            <person name="Choi D.G."/>
            <person name="Kim J.M."/>
            <person name="Jeon C.O."/>
        </authorList>
    </citation>
    <scope>NUCLEOTIDE SEQUENCE [LARGE SCALE GENOMIC DNA]</scope>
    <source>
        <strain evidence="1 2">KACC 18534</strain>
    </source>
</reference>